<dbReference type="PANTHER" id="PTHR42874">
    <property type="entry name" value="URICASE"/>
    <property type="match status" value="1"/>
</dbReference>
<protein>
    <recommendedName>
        <fullName evidence="4">factor independent urate hydroxylase</fullName>
        <ecNumber evidence="4">1.7.3.3</ecNumber>
    </recommendedName>
    <alternativeName>
        <fullName evidence="8">Urate oxidase</fullName>
    </alternativeName>
</protein>
<comment type="pathway">
    <text evidence="2">Purine metabolism; urate degradation; (S)-allantoin from urate: step 1/3.</text>
</comment>
<accession>A0A0L6V9T6</accession>
<dbReference type="GO" id="GO:0005777">
    <property type="term" value="C:peroxisome"/>
    <property type="evidence" value="ECO:0007669"/>
    <property type="project" value="UniProtKB-SubCell"/>
</dbReference>
<keyword evidence="6 11" id="KW-0560">Oxidoreductase</keyword>
<feature type="binding site" evidence="10">
    <location>
        <position position="317"/>
    </location>
    <ligand>
        <name>urate</name>
        <dbReference type="ChEBI" id="CHEBI:17775"/>
    </ligand>
</feature>
<feature type="active site" description="Charge relay system" evidence="9">
    <location>
        <position position="104"/>
    </location>
</feature>
<evidence type="ECO:0000256" key="9">
    <source>
        <dbReference type="PIRSR" id="PIRSR000241-1"/>
    </source>
</evidence>
<feature type="binding site" evidence="10">
    <location>
        <position position="233"/>
    </location>
    <ligand>
        <name>5-hydroxyisourate</name>
        <dbReference type="ChEBI" id="CHEBI:18072"/>
    </ligand>
</feature>
<name>A0A0L6V9T6_9BASI</name>
<proteinExistence type="inferred from homology"/>
<sequence length="358" mass="39711">MPGQVRAPQKRPDPLCTPGGSETKLWLASYCSDIFTSNAQLSQPLVMASFPLVSARYGKEKVRVFRVMKSDTWHEVVEYTISVLLEGQIASSYTQADNSVVVATDSMKNTVNVFAKTSPHVLIPELFSLHLGLHFVSEYKHIDKAIVTVISHRWSRIPLDQKPHARAFHRDGNDVFRVEAIISQDHQHGTTSAELTTGLQDLLVLKTSGSAFEGFIRDKVLVFWTTLPEVSDRILSTSVDCRCAMKIELPSESSLAISSLDNLGIDFKTIGNSIREITLETFATDESASVQATLYKMARLILTAHAEIVRVSYSLPNKHYIPIDLSWHDNIQNTSVEDAEVFVPLDAPSGLITATVSR</sequence>
<dbReference type="InterPro" id="IPR002042">
    <property type="entry name" value="Uricase"/>
</dbReference>
<dbReference type="AlphaFoldDB" id="A0A0L6V9T6"/>
<feature type="binding site" evidence="10">
    <location>
        <position position="291"/>
    </location>
    <ligand>
        <name>5-hydroxyisourate</name>
        <dbReference type="ChEBI" id="CHEBI:18072"/>
    </ligand>
</feature>
<evidence type="ECO:0000256" key="3">
    <source>
        <dbReference type="ARBA" id="ARBA00009760"/>
    </source>
</evidence>
<evidence type="ECO:0000313" key="12">
    <source>
        <dbReference type="Proteomes" id="UP000037035"/>
    </source>
</evidence>
<evidence type="ECO:0000256" key="1">
    <source>
        <dbReference type="ARBA" id="ARBA00004275"/>
    </source>
</evidence>
<comment type="subcellular location">
    <subcellularLocation>
        <location evidence="1">Peroxisome</location>
    </subcellularLocation>
</comment>
<feature type="binding site" evidence="10">
    <location>
        <position position="104"/>
    </location>
    <ligand>
        <name>O2</name>
        <dbReference type="ChEBI" id="CHEBI:15379"/>
    </ligand>
</feature>
<evidence type="ECO:0000256" key="2">
    <source>
        <dbReference type="ARBA" id="ARBA00004831"/>
    </source>
</evidence>
<dbReference type="Pfam" id="PF01014">
    <property type="entry name" value="Uricase"/>
    <property type="match status" value="2"/>
</dbReference>
<dbReference type="PANTHER" id="PTHR42874:SF1">
    <property type="entry name" value="URICASE"/>
    <property type="match status" value="1"/>
</dbReference>
<evidence type="ECO:0000313" key="11">
    <source>
        <dbReference type="EMBL" id="KNZ56860.1"/>
    </source>
</evidence>
<dbReference type="PIRSF" id="PIRSF000241">
    <property type="entry name" value="Urate_oxidase"/>
    <property type="match status" value="1"/>
</dbReference>
<dbReference type="EMBL" id="LAVV01007171">
    <property type="protein sequence ID" value="KNZ56860.1"/>
    <property type="molecule type" value="Genomic_DNA"/>
</dbReference>
<evidence type="ECO:0000256" key="10">
    <source>
        <dbReference type="PIRSR" id="PIRSR000241-2"/>
    </source>
</evidence>
<feature type="binding site" evidence="10">
    <location>
        <position position="233"/>
    </location>
    <ligand>
        <name>urate</name>
        <dbReference type="ChEBI" id="CHEBI:17775"/>
    </ligand>
</feature>
<dbReference type="UniPathway" id="UPA00394">
    <property type="reaction ID" value="UER00650"/>
</dbReference>
<dbReference type="SUPFAM" id="SSF55620">
    <property type="entry name" value="Tetrahydrobiopterin biosynthesis enzymes-like"/>
    <property type="match status" value="2"/>
</dbReference>
<dbReference type="GO" id="GO:0006145">
    <property type="term" value="P:purine nucleobase catabolic process"/>
    <property type="evidence" value="ECO:0007669"/>
    <property type="project" value="TreeGrafter"/>
</dbReference>
<feature type="binding site" evidence="10">
    <location>
        <position position="212"/>
    </location>
    <ligand>
        <name>urate</name>
        <dbReference type="ChEBI" id="CHEBI:17775"/>
    </ligand>
</feature>
<evidence type="ECO:0000256" key="7">
    <source>
        <dbReference type="ARBA" id="ARBA00023140"/>
    </source>
</evidence>
<feature type="binding site" evidence="10">
    <location>
        <position position="317"/>
    </location>
    <ligand>
        <name>5-hydroxyisourate</name>
        <dbReference type="ChEBI" id="CHEBI:18072"/>
    </ligand>
</feature>
<feature type="binding site" evidence="10">
    <location>
        <position position="290"/>
    </location>
    <ligand>
        <name>urate</name>
        <dbReference type="ChEBI" id="CHEBI:17775"/>
    </ligand>
</feature>
<dbReference type="EC" id="1.7.3.3" evidence="4"/>
<feature type="binding site" evidence="10">
    <location>
        <position position="105"/>
    </location>
    <ligand>
        <name>urate</name>
        <dbReference type="ChEBI" id="CHEBI:17775"/>
    </ligand>
</feature>
<reference evidence="11 12" key="1">
    <citation type="submission" date="2015-08" db="EMBL/GenBank/DDBJ databases">
        <title>Next Generation Sequencing and Analysis of the Genome of Puccinia sorghi L Schw, the Causal Agent of Maize Common Rust.</title>
        <authorList>
            <person name="Rochi L."/>
            <person name="Burguener G."/>
            <person name="Darino M."/>
            <person name="Turjanski A."/>
            <person name="Kreff E."/>
            <person name="Dieguez M.J."/>
            <person name="Sacco F."/>
        </authorList>
    </citation>
    <scope>NUCLEOTIDE SEQUENCE [LARGE SCALE GENOMIC DNA]</scope>
    <source>
        <strain evidence="11 12">RO10H11247</strain>
    </source>
</reference>
<organism evidence="11 12">
    <name type="scientific">Puccinia sorghi</name>
    <dbReference type="NCBI Taxonomy" id="27349"/>
    <lineage>
        <taxon>Eukaryota</taxon>
        <taxon>Fungi</taxon>
        <taxon>Dikarya</taxon>
        <taxon>Basidiomycota</taxon>
        <taxon>Pucciniomycotina</taxon>
        <taxon>Pucciniomycetes</taxon>
        <taxon>Pucciniales</taxon>
        <taxon>Pucciniaceae</taxon>
        <taxon>Puccinia</taxon>
    </lineage>
</organism>
<keyword evidence="5" id="KW-0659">Purine metabolism</keyword>
<evidence type="ECO:0000256" key="5">
    <source>
        <dbReference type="ARBA" id="ARBA00022631"/>
    </source>
</evidence>
<dbReference type="NCBIfam" id="TIGR03383">
    <property type="entry name" value="urate_oxi"/>
    <property type="match status" value="1"/>
</dbReference>
<evidence type="ECO:0000256" key="6">
    <source>
        <dbReference type="ARBA" id="ARBA00023002"/>
    </source>
</evidence>
<dbReference type="GO" id="GO:0019628">
    <property type="term" value="P:urate catabolic process"/>
    <property type="evidence" value="ECO:0007669"/>
    <property type="project" value="UniProtKB-UniPathway"/>
</dbReference>
<feature type="binding site" evidence="10">
    <location>
        <position position="317"/>
    </location>
    <ligand>
        <name>O2</name>
        <dbReference type="ChEBI" id="CHEBI:15379"/>
    </ligand>
</feature>
<evidence type="ECO:0000256" key="4">
    <source>
        <dbReference type="ARBA" id="ARBA00012598"/>
    </source>
</evidence>
<comment type="caution">
    <text evidence="11">The sequence shown here is derived from an EMBL/GenBank/DDBJ whole genome shotgun (WGS) entry which is preliminary data.</text>
</comment>
<feature type="binding site" evidence="10">
    <location>
        <position position="212"/>
    </location>
    <ligand>
        <name>5-hydroxyisourate</name>
        <dbReference type="ChEBI" id="CHEBI:18072"/>
    </ligand>
</feature>
<feature type="binding site" evidence="10">
    <location>
        <position position="291"/>
    </location>
    <ligand>
        <name>urate</name>
        <dbReference type="ChEBI" id="CHEBI:17775"/>
    </ligand>
</feature>
<keyword evidence="12" id="KW-1185">Reference proteome</keyword>
<gene>
    <name evidence="11" type="primary">pucL</name>
    <name evidence="11" type="ORF">VP01_2300g5</name>
</gene>
<feature type="binding site" evidence="10">
    <location>
        <position position="290"/>
    </location>
    <ligand>
        <name>5-hydroxyisourate</name>
        <dbReference type="ChEBI" id="CHEBI:18072"/>
    </ligand>
</feature>
<dbReference type="Proteomes" id="UP000037035">
    <property type="component" value="Unassembled WGS sequence"/>
</dbReference>
<dbReference type="Gene3D" id="3.10.270.10">
    <property type="entry name" value="Urate Oxidase"/>
    <property type="match status" value="1"/>
</dbReference>
<dbReference type="STRING" id="27349.A0A0L6V9T6"/>
<feature type="binding site" evidence="10">
    <location>
        <position position="104"/>
    </location>
    <ligand>
        <name>urate</name>
        <dbReference type="ChEBI" id="CHEBI:17775"/>
    </ligand>
</feature>
<dbReference type="GO" id="GO:0004846">
    <property type="term" value="F:urate oxidase activity"/>
    <property type="evidence" value="ECO:0007669"/>
    <property type="project" value="UniProtKB-EC"/>
</dbReference>
<dbReference type="VEuPathDB" id="FungiDB:VP01_2300g5"/>
<dbReference type="PRINTS" id="PR00093">
    <property type="entry name" value="URICASE"/>
</dbReference>
<feature type="binding site" evidence="10">
    <location>
        <position position="105"/>
    </location>
    <ligand>
        <name>5-hydroxyisourate</name>
        <dbReference type="ChEBI" id="CHEBI:18072"/>
    </ligand>
</feature>
<keyword evidence="7" id="KW-0576">Peroxisome</keyword>
<dbReference type="FunFam" id="3.10.270.10:FF:000001">
    <property type="entry name" value="Uricase"/>
    <property type="match status" value="1"/>
</dbReference>
<feature type="active site" description="Charge relay system" evidence="9">
    <location>
        <position position="319"/>
    </location>
</feature>
<evidence type="ECO:0000256" key="8">
    <source>
        <dbReference type="ARBA" id="ARBA00031317"/>
    </source>
</evidence>
<dbReference type="OrthoDB" id="9992118at2759"/>
<comment type="similarity">
    <text evidence="3">Belongs to the uricase family.</text>
</comment>
<feature type="binding site" evidence="10">
    <location>
        <position position="104"/>
    </location>
    <ligand>
        <name>5-hydroxyisourate</name>
        <dbReference type="ChEBI" id="CHEBI:18072"/>
    </ligand>
</feature>
<feature type="active site" description="Charge relay system" evidence="9">
    <location>
        <position position="59"/>
    </location>
</feature>